<dbReference type="RefSeq" id="XP_031560222.1">
    <property type="nucleotide sequence ID" value="XM_031704362.1"/>
</dbReference>
<dbReference type="OrthoDB" id="5979893at2759"/>
<dbReference type="PANTHER" id="PTHR36981">
    <property type="entry name" value="ZGC:195170"/>
    <property type="match status" value="1"/>
</dbReference>
<protein>
    <submittedName>
        <fullName evidence="3">Uncharacterized protein LOC116296353</fullName>
    </submittedName>
</protein>
<sequence length="237" mass="27575">MENQSSESDLASYDSDDSEFNYIPGIYVPRVNYEEENENYERDSNAVEDDDNLPFVGPYENEPLADEEWLKEYKRKKEIEDALRQKLQERIDGVDPCSNWCSCGNCNIDMLQNVYEAKCCRELDGCVEACHADSVLEETQTPPNCIILHPGFRPICLEKWALKQSASKYKTRDKRRYNQIGKESTFLRAVAYREFCQLVYRFLGAQRIPLPACAYHAIRSTFSDQDESFIGFEFEED</sequence>
<evidence type="ECO:0000313" key="3">
    <source>
        <dbReference type="RefSeq" id="XP_031560222.1"/>
    </source>
</evidence>
<organism evidence="2 3">
    <name type="scientific">Actinia tenebrosa</name>
    <name type="common">Australian red waratah sea anemone</name>
    <dbReference type="NCBI Taxonomy" id="6105"/>
    <lineage>
        <taxon>Eukaryota</taxon>
        <taxon>Metazoa</taxon>
        <taxon>Cnidaria</taxon>
        <taxon>Anthozoa</taxon>
        <taxon>Hexacorallia</taxon>
        <taxon>Actiniaria</taxon>
        <taxon>Actiniidae</taxon>
        <taxon>Actinia</taxon>
    </lineage>
</organism>
<evidence type="ECO:0000313" key="2">
    <source>
        <dbReference type="Proteomes" id="UP000515163"/>
    </source>
</evidence>
<dbReference type="AlphaFoldDB" id="A0A6P8I5H2"/>
<keyword evidence="1" id="KW-0175">Coiled coil</keyword>
<evidence type="ECO:0000256" key="1">
    <source>
        <dbReference type="SAM" id="Coils"/>
    </source>
</evidence>
<feature type="coiled-coil region" evidence="1">
    <location>
        <begin position="30"/>
        <end position="90"/>
    </location>
</feature>
<dbReference type="InParanoid" id="A0A6P8I5H2"/>
<dbReference type="KEGG" id="aten:116296353"/>
<dbReference type="Proteomes" id="UP000515163">
    <property type="component" value="Unplaced"/>
</dbReference>
<name>A0A6P8I5H2_ACTTE</name>
<dbReference type="GeneID" id="116296353"/>
<gene>
    <name evidence="3" type="primary">LOC116296353</name>
</gene>
<proteinExistence type="predicted"/>
<accession>A0A6P8I5H2</accession>
<keyword evidence="2" id="KW-1185">Reference proteome</keyword>
<reference evidence="3" key="1">
    <citation type="submission" date="2025-08" db="UniProtKB">
        <authorList>
            <consortium name="RefSeq"/>
        </authorList>
    </citation>
    <scope>IDENTIFICATION</scope>
    <source>
        <tissue evidence="3">Tentacle</tissue>
    </source>
</reference>
<dbReference type="PANTHER" id="PTHR36981:SF1">
    <property type="entry name" value="P2X PURINORECEPTOR 7 INTRACELLULAR DOMAIN-CONTAINING PROTEIN"/>
    <property type="match status" value="1"/>
</dbReference>